<evidence type="ECO:0000259" key="3">
    <source>
        <dbReference type="Pfam" id="PF05368"/>
    </source>
</evidence>
<comment type="similarity">
    <text evidence="1">Belongs to the NmrA-type oxidoreductase family.</text>
</comment>
<dbReference type="Proteomes" id="UP001600888">
    <property type="component" value="Unassembled WGS sequence"/>
</dbReference>
<dbReference type="PANTHER" id="PTHR42748:SF7">
    <property type="entry name" value="NMRA LIKE REDOX SENSOR 1-RELATED"/>
    <property type="match status" value="1"/>
</dbReference>
<evidence type="ECO:0000256" key="1">
    <source>
        <dbReference type="ARBA" id="ARBA00006328"/>
    </source>
</evidence>
<protein>
    <recommendedName>
        <fullName evidence="3">NmrA-like domain-containing protein</fullName>
    </recommendedName>
</protein>
<evidence type="ECO:0000256" key="2">
    <source>
        <dbReference type="ARBA" id="ARBA00022857"/>
    </source>
</evidence>
<gene>
    <name evidence="4" type="ORF">FJTKL_05210</name>
</gene>
<name>A0ABR4FEY7_9PEZI</name>
<dbReference type="InterPro" id="IPR008030">
    <property type="entry name" value="NmrA-like"/>
</dbReference>
<keyword evidence="5" id="KW-1185">Reference proteome</keyword>
<dbReference type="PANTHER" id="PTHR42748">
    <property type="entry name" value="NITROGEN METABOLITE REPRESSION PROTEIN NMRA FAMILY MEMBER"/>
    <property type="match status" value="1"/>
</dbReference>
<proteinExistence type="inferred from homology"/>
<organism evidence="4 5">
    <name type="scientific">Diaporthe vaccinii</name>
    <dbReference type="NCBI Taxonomy" id="105482"/>
    <lineage>
        <taxon>Eukaryota</taxon>
        <taxon>Fungi</taxon>
        <taxon>Dikarya</taxon>
        <taxon>Ascomycota</taxon>
        <taxon>Pezizomycotina</taxon>
        <taxon>Sordariomycetes</taxon>
        <taxon>Sordariomycetidae</taxon>
        <taxon>Diaporthales</taxon>
        <taxon>Diaporthaceae</taxon>
        <taxon>Diaporthe</taxon>
        <taxon>Diaporthe eres species complex</taxon>
    </lineage>
</organism>
<sequence>MSRAVLITGATGKQGGAVVKSLVQAKADFTILAITRDPGSPAAQKLKASAPNISLVQGDLSDAQAIFTNAKKVAPGPIWGVYSIQNPMEKGQTVNIEVQQGKALIDASLLNGVKHFVYSSVDRGGEKRSFENPTPVPHFASKHKVEQYLLEKTSCGSMGWTILRPAGFMDNYVPGSMAKVFFTAWKVAINKDRPLQLIACADIGHFSAQALMNPDKYRGRAISLAGDELTFDQAAAVFKHKIGSDMPTTYGVVGSLTLWALNDIGIMFKWMDSEGFGANVEELRGEYPGMIDFGTYLEKYSGYSRKQ</sequence>
<dbReference type="Gene3D" id="3.40.50.720">
    <property type="entry name" value="NAD(P)-binding Rossmann-like Domain"/>
    <property type="match status" value="1"/>
</dbReference>
<feature type="domain" description="NmrA-like" evidence="3">
    <location>
        <begin position="2"/>
        <end position="250"/>
    </location>
</feature>
<dbReference type="EMBL" id="JBAWTH010000001">
    <property type="protein sequence ID" value="KAL2293264.1"/>
    <property type="molecule type" value="Genomic_DNA"/>
</dbReference>
<accession>A0ABR4FEY7</accession>
<dbReference type="InterPro" id="IPR051164">
    <property type="entry name" value="NmrA-like_oxidored"/>
</dbReference>
<evidence type="ECO:0000313" key="4">
    <source>
        <dbReference type="EMBL" id="KAL2293264.1"/>
    </source>
</evidence>
<dbReference type="CDD" id="cd05251">
    <property type="entry name" value="NmrA_like_SDR_a"/>
    <property type="match status" value="1"/>
</dbReference>
<dbReference type="SUPFAM" id="SSF51735">
    <property type="entry name" value="NAD(P)-binding Rossmann-fold domains"/>
    <property type="match status" value="1"/>
</dbReference>
<dbReference type="Gene3D" id="3.90.25.10">
    <property type="entry name" value="UDP-galactose 4-epimerase, domain 1"/>
    <property type="match status" value="1"/>
</dbReference>
<evidence type="ECO:0000313" key="5">
    <source>
        <dbReference type="Proteomes" id="UP001600888"/>
    </source>
</evidence>
<reference evidence="4 5" key="1">
    <citation type="submission" date="2024-03" db="EMBL/GenBank/DDBJ databases">
        <title>A high-quality draft genome sequence of Diaporthe vaccinii, a causative agent of upright dieback and viscid rot disease in cranberry plants.</title>
        <authorList>
            <person name="Sarrasin M."/>
            <person name="Lang B.F."/>
            <person name="Burger G."/>
        </authorList>
    </citation>
    <scope>NUCLEOTIDE SEQUENCE [LARGE SCALE GENOMIC DNA]</scope>
    <source>
        <strain evidence="4 5">IS7</strain>
    </source>
</reference>
<dbReference type="InterPro" id="IPR036291">
    <property type="entry name" value="NAD(P)-bd_dom_sf"/>
</dbReference>
<keyword evidence="2" id="KW-0521">NADP</keyword>
<comment type="caution">
    <text evidence="4">The sequence shown here is derived from an EMBL/GenBank/DDBJ whole genome shotgun (WGS) entry which is preliminary data.</text>
</comment>
<dbReference type="Pfam" id="PF05368">
    <property type="entry name" value="NmrA"/>
    <property type="match status" value="1"/>
</dbReference>